<dbReference type="Gene3D" id="2.60.120.260">
    <property type="entry name" value="Galactose-binding domain-like"/>
    <property type="match status" value="1"/>
</dbReference>
<gene>
    <name evidence="9" type="ORF">H8730_04335</name>
</gene>
<dbReference type="InterPro" id="IPR017853">
    <property type="entry name" value="GH"/>
</dbReference>
<dbReference type="EMBL" id="JACRSQ010000004">
    <property type="protein sequence ID" value="MBC8542775.1"/>
    <property type="molecule type" value="Genomic_DNA"/>
</dbReference>
<evidence type="ECO:0000259" key="7">
    <source>
        <dbReference type="Pfam" id="PF02836"/>
    </source>
</evidence>
<dbReference type="Gene3D" id="2.60.40.10">
    <property type="entry name" value="Immunoglobulins"/>
    <property type="match status" value="1"/>
</dbReference>
<dbReference type="PANTHER" id="PTHR46323:SF2">
    <property type="entry name" value="BETA-GALACTOSIDASE"/>
    <property type="match status" value="1"/>
</dbReference>
<feature type="domain" description="Glycoside hydrolase family 2 catalytic" evidence="7">
    <location>
        <begin position="391"/>
        <end position="480"/>
    </location>
</feature>
<evidence type="ECO:0000313" key="10">
    <source>
        <dbReference type="Proteomes" id="UP000657006"/>
    </source>
</evidence>
<feature type="domain" description="Beta-mannosidase-like galactose-binding" evidence="8">
    <location>
        <begin position="124"/>
        <end position="198"/>
    </location>
</feature>
<dbReference type="Pfam" id="PF22666">
    <property type="entry name" value="Glyco_hydro_2_N2"/>
    <property type="match status" value="1"/>
</dbReference>
<dbReference type="InterPro" id="IPR054593">
    <property type="entry name" value="Beta-mannosidase-like_N2"/>
</dbReference>
<dbReference type="InterPro" id="IPR006103">
    <property type="entry name" value="Glyco_hydro_2_cat"/>
</dbReference>
<feature type="domain" description="Glycoside hydrolase family 2 immunoglobulin-like beta-sandwich" evidence="6">
    <location>
        <begin position="245"/>
        <end position="381"/>
    </location>
</feature>
<dbReference type="InterPro" id="IPR050347">
    <property type="entry name" value="Bact_Beta-galactosidase"/>
</dbReference>
<dbReference type="GO" id="GO:0004565">
    <property type="term" value="F:beta-galactosidase activity"/>
    <property type="evidence" value="ECO:0007669"/>
    <property type="project" value="UniProtKB-EC"/>
</dbReference>
<dbReference type="SUPFAM" id="SSF49785">
    <property type="entry name" value="Galactose-binding domain-like"/>
    <property type="match status" value="1"/>
</dbReference>
<reference evidence="9" key="1">
    <citation type="submission" date="2020-08" db="EMBL/GenBank/DDBJ databases">
        <title>Genome public.</title>
        <authorList>
            <person name="Liu C."/>
            <person name="Sun Q."/>
        </authorList>
    </citation>
    <scope>NUCLEOTIDE SEQUENCE</scope>
    <source>
        <strain evidence="9">NSJ-32</strain>
    </source>
</reference>
<name>A0A926DT27_9FIRM</name>
<dbReference type="SUPFAM" id="SSF51445">
    <property type="entry name" value="(Trans)glycosidases"/>
    <property type="match status" value="1"/>
</dbReference>
<dbReference type="RefSeq" id="WP_177719259.1">
    <property type="nucleotide sequence ID" value="NZ_JACRSQ010000004.1"/>
</dbReference>
<dbReference type="SUPFAM" id="SSF49303">
    <property type="entry name" value="beta-Galactosidase/glucuronidase domain"/>
    <property type="match status" value="1"/>
</dbReference>
<dbReference type="GO" id="GO:0009341">
    <property type="term" value="C:beta-galactosidase complex"/>
    <property type="evidence" value="ECO:0007669"/>
    <property type="project" value="TreeGrafter"/>
</dbReference>
<organism evidence="9 10">
    <name type="scientific">Bianquea renquensis</name>
    <dbReference type="NCBI Taxonomy" id="2763661"/>
    <lineage>
        <taxon>Bacteria</taxon>
        <taxon>Bacillati</taxon>
        <taxon>Bacillota</taxon>
        <taxon>Clostridia</taxon>
        <taxon>Eubacteriales</taxon>
        <taxon>Bianqueaceae</taxon>
        <taxon>Bianquea</taxon>
    </lineage>
</organism>
<accession>A0A926DT27</accession>
<keyword evidence="5" id="KW-0326">Glycosidase</keyword>
<dbReference type="AlphaFoldDB" id="A0A926DT27"/>
<dbReference type="Proteomes" id="UP000657006">
    <property type="component" value="Unassembled WGS sequence"/>
</dbReference>
<evidence type="ECO:0000313" key="9">
    <source>
        <dbReference type="EMBL" id="MBC8542775.1"/>
    </source>
</evidence>
<evidence type="ECO:0000256" key="2">
    <source>
        <dbReference type="ARBA" id="ARBA00007401"/>
    </source>
</evidence>
<dbReference type="InterPro" id="IPR008979">
    <property type="entry name" value="Galactose-bd-like_sf"/>
</dbReference>
<dbReference type="InterPro" id="IPR036156">
    <property type="entry name" value="Beta-gal/glucu_dom_sf"/>
</dbReference>
<keyword evidence="10" id="KW-1185">Reference proteome</keyword>
<sequence>MDRFAQIAKEGVSVQERGLIIPEPEKKDVIFLQNISDARYQFTPLKKMDSEEELSEALLAARKEYRPYMRDLAPEMEELRERMPIQRAGWRIQTKADQQDFQGVLDGKGQWEEVQLPHYGAPVGKATTFYRMCFDLTESMASKDAIYLCFKGVDYKAAVYVNYRFVGSHEGFFAPFEFQITDFVREKDNVLLVVVENDAVHSDGGEKIYAATGLGFDDSKVGWHHCPPGMGIYQEVYVEGRSAVSIADIFVQPMENLEDASCWIEVSAASAMKKKVRLELSLYGQNFDETVFTALPYDPSTNLEVGLGDSLTEAQTKADDVYHKPMPLFVQQGRNRFAVPFHIPGARRWSNSNPWLYQVQVRLLDEEGKLLDCRKQQFGMRYFSMDTEGERKGRFVFNGETIRLRGANTMGHEQQCIYKGDMEQLMDDILLAKICNMNFLRITQRPVQPEFYDYCDRLGLMLQTDFPLFGVLNREKFCECVREAEEMERLIRSHACCILVSYINEPFPNANNQPHRCLERKELEEFFTAANIAVHLQNPDRVIKPIDGDYNPPEETSLPDNHCYPCWYNGHGIDIGRLYKGYWMYVKPGWYYGCGEFGAEGLDPVSVMRKYYPSEWLPQTEDEEASWSPEKIVGAQTGRFHYFFFKTPTSLAQWVEKSQEHQRFATQIMTEAFRRDSRMNTFAIHLFIDAFPSGWMKTIMDVERRPKPAYFAYRNALEPVLVSLRTDRFTYFAQETAHVECYICNDTNEYLTQCWLQYYAVCDGKVLMSGRHPAKIGACTSQFQGYITVPMPSVSKNGRKTVTVVAGLFDGAGRLLQDASQELTVFGAARDSLLGIPLDWHKPPLFILGNEGKASALLQDMDLEAQPFPSTSPQEAGVIVVDDYLAYAARKDSIDAWVRGGGRLVFLELPTGRYQIADDTVEVRPCPMLPVHFAAVEDVPFMEGFEEQDFRFWYDEQAEYITPLAEYVVIGENFDRLLGGATAGDRDHWTSAHIAAMKECGKGRIILCELKLPGRVNSNPAAKRFAAKLLEN</sequence>
<evidence type="ECO:0000256" key="3">
    <source>
        <dbReference type="ARBA" id="ARBA00012756"/>
    </source>
</evidence>
<dbReference type="GO" id="GO:0005990">
    <property type="term" value="P:lactose catabolic process"/>
    <property type="evidence" value="ECO:0007669"/>
    <property type="project" value="TreeGrafter"/>
</dbReference>
<dbReference type="Pfam" id="PF02836">
    <property type="entry name" value="Glyco_hydro_2_C"/>
    <property type="match status" value="1"/>
</dbReference>
<evidence type="ECO:0000256" key="1">
    <source>
        <dbReference type="ARBA" id="ARBA00001412"/>
    </source>
</evidence>
<dbReference type="Gene3D" id="3.20.20.80">
    <property type="entry name" value="Glycosidases"/>
    <property type="match status" value="1"/>
</dbReference>
<evidence type="ECO:0000259" key="6">
    <source>
        <dbReference type="Pfam" id="PF00703"/>
    </source>
</evidence>
<comment type="catalytic activity">
    <reaction evidence="1">
        <text>Hydrolysis of terminal non-reducing beta-D-galactose residues in beta-D-galactosides.</text>
        <dbReference type="EC" id="3.2.1.23"/>
    </reaction>
</comment>
<evidence type="ECO:0000259" key="8">
    <source>
        <dbReference type="Pfam" id="PF22666"/>
    </source>
</evidence>
<dbReference type="Pfam" id="PF00703">
    <property type="entry name" value="Glyco_hydro_2"/>
    <property type="match status" value="1"/>
</dbReference>
<protein>
    <recommendedName>
        <fullName evidence="3">beta-galactosidase</fullName>
        <ecNumber evidence="3">3.2.1.23</ecNumber>
    </recommendedName>
</protein>
<comment type="similarity">
    <text evidence="2">Belongs to the glycosyl hydrolase 2 family.</text>
</comment>
<dbReference type="InterPro" id="IPR013783">
    <property type="entry name" value="Ig-like_fold"/>
</dbReference>
<comment type="caution">
    <text evidence="9">The sequence shown here is derived from an EMBL/GenBank/DDBJ whole genome shotgun (WGS) entry which is preliminary data.</text>
</comment>
<proteinExistence type="inferred from homology"/>
<evidence type="ECO:0000256" key="4">
    <source>
        <dbReference type="ARBA" id="ARBA00022801"/>
    </source>
</evidence>
<keyword evidence="4" id="KW-0378">Hydrolase</keyword>
<dbReference type="PANTHER" id="PTHR46323">
    <property type="entry name" value="BETA-GALACTOSIDASE"/>
    <property type="match status" value="1"/>
</dbReference>
<dbReference type="EC" id="3.2.1.23" evidence="3"/>
<dbReference type="InterPro" id="IPR006102">
    <property type="entry name" value="Ig-like_GH2"/>
</dbReference>
<evidence type="ECO:0000256" key="5">
    <source>
        <dbReference type="ARBA" id="ARBA00023295"/>
    </source>
</evidence>